<dbReference type="AlphaFoldDB" id="A0A1X6YPR2"/>
<dbReference type="PANTHER" id="PTHR47328">
    <property type="match status" value="1"/>
</dbReference>
<protein>
    <submittedName>
        <fullName evidence="1">Enamine/imine deaminase</fullName>
        <ecNumber evidence="1">3.5.4.-</ecNumber>
    </submittedName>
</protein>
<dbReference type="EC" id="3.5.4.-" evidence="1"/>
<dbReference type="GO" id="GO:0016787">
    <property type="term" value="F:hydrolase activity"/>
    <property type="evidence" value="ECO:0007669"/>
    <property type="project" value="UniProtKB-KW"/>
</dbReference>
<reference evidence="1 2" key="1">
    <citation type="submission" date="2017-03" db="EMBL/GenBank/DDBJ databases">
        <authorList>
            <person name="Afonso C.L."/>
            <person name="Miller P.J."/>
            <person name="Scott M.A."/>
            <person name="Spackman E."/>
            <person name="Goraichik I."/>
            <person name="Dimitrov K.M."/>
            <person name="Suarez D.L."/>
            <person name="Swayne D.E."/>
        </authorList>
    </citation>
    <scope>NUCLEOTIDE SEQUENCE [LARGE SCALE GENOMIC DNA]</scope>
    <source>
        <strain evidence="1 2">CECT 7450</strain>
    </source>
</reference>
<dbReference type="RefSeq" id="WP_085804680.1">
    <property type="nucleotide sequence ID" value="NZ_FWFX01000003.1"/>
</dbReference>
<dbReference type="EMBL" id="FWFX01000003">
    <property type="protein sequence ID" value="SLN27563.1"/>
    <property type="molecule type" value="Genomic_DNA"/>
</dbReference>
<evidence type="ECO:0000313" key="2">
    <source>
        <dbReference type="Proteomes" id="UP000193061"/>
    </source>
</evidence>
<dbReference type="OrthoDB" id="9803101at2"/>
<dbReference type="Proteomes" id="UP000193061">
    <property type="component" value="Unassembled WGS sequence"/>
</dbReference>
<dbReference type="Pfam" id="PF01042">
    <property type="entry name" value="Ribonuc_L-PSP"/>
    <property type="match status" value="1"/>
</dbReference>
<evidence type="ECO:0000313" key="1">
    <source>
        <dbReference type="EMBL" id="SLN27563.1"/>
    </source>
</evidence>
<dbReference type="Gene3D" id="3.30.1330.40">
    <property type="entry name" value="RutC-like"/>
    <property type="match status" value="1"/>
</dbReference>
<proteinExistence type="predicted"/>
<keyword evidence="1" id="KW-0378">Hydrolase</keyword>
<gene>
    <name evidence="1" type="primary">yabJ_1</name>
    <name evidence="1" type="ORF">ROA7450_01111</name>
</gene>
<name>A0A1X6YPR2_9RHOB</name>
<dbReference type="InterPro" id="IPR035709">
    <property type="entry name" value="YoaB-like"/>
</dbReference>
<dbReference type="PANTHER" id="PTHR47328:SF1">
    <property type="entry name" value="RUTC FAMILY PROTEIN YOAB"/>
    <property type="match status" value="1"/>
</dbReference>
<sequence length="124" mass="13705">MSDIVRHHVGQRSSKIVSFNGVIYLTGQVDDTHEDVAGQTRACLEKIEALLEEAGSDKTRILHTTIWLADINDFAEMNSVWDNWVAPGHAPARACGESKLARPVLKVEFLVIAAEAPKPEQSRK</sequence>
<dbReference type="InterPro" id="IPR006175">
    <property type="entry name" value="YjgF/YER057c/UK114"/>
</dbReference>
<dbReference type="SUPFAM" id="SSF55298">
    <property type="entry name" value="YjgF-like"/>
    <property type="match status" value="1"/>
</dbReference>
<dbReference type="CDD" id="cd06150">
    <property type="entry name" value="YjgF_YER057c_UK114_like_2"/>
    <property type="match status" value="1"/>
</dbReference>
<organism evidence="1 2">
    <name type="scientific">Roseovarius albus</name>
    <dbReference type="NCBI Taxonomy" id="1247867"/>
    <lineage>
        <taxon>Bacteria</taxon>
        <taxon>Pseudomonadati</taxon>
        <taxon>Pseudomonadota</taxon>
        <taxon>Alphaproteobacteria</taxon>
        <taxon>Rhodobacterales</taxon>
        <taxon>Roseobacteraceae</taxon>
        <taxon>Roseovarius</taxon>
    </lineage>
</organism>
<keyword evidence="2" id="KW-1185">Reference proteome</keyword>
<dbReference type="InterPro" id="IPR035959">
    <property type="entry name" value="RutC-like_sf"/>
</dbReference>
<accession>A0A1X6YPR2</accession>